<dbReference type="EMBL" id="FNXT01000167">
    <property type="protein sequence ID" value="SZX61700.1"/>
    <property type="molecule type" value="Genomic_DNA"/>
</dbReference>
<evidence type="ECO:0000256" key="1">
    <source>
        <dbReference type="SAM" id="MobiDB-lite"/>
    </source>
</evidence>
<reference evidence="2 3" key="1">
    <citation type="submission" date="2016-10" db="EMBL/GenBank/DDBJ databases">
        <authorList>
            <person name="Cai Z."/>
        </authorList>
    </citation>
    <scope>NUCLEOTIDE SEQUENCE [LARGE SCALE GENOMIC DNA]</scope>
</reference>
<proteinExistence type="predicted"/>
<accession>A0A383V9T7</accession>
<sequence>MADRVAALSGSAQDTRKRKQVLSPNGVVQQRADAKAAAIGKMQRTDTEPVDEQFTTATQDSVLTAFDTCHASQQQQQHHQCRHQQQQHLQQHVQQHQEDVLCDFGSGSEVDGPVNDKYIKGTRLVIGGWFQACRGCNEPTAHSAYINKREVPLCPRCQGKYMAMVTGSCPPSSSVPDPNVEPLHYWLPRLLAPLPRLSEQQRREFCDMLVLRQDDAWLQLISMS</sequence>
<dbReference type="Proteomes" id="UP000256970">
    <property type="component" value="Unassembled WGS sequence"/>
</dbReference>
<keyword evidence="3" id="KW-1185">Reference proteome</keyword>
<dbReference type="AlphaFoldDB" id="A0A383V9T7"/>
<feature type="region of interest" description="Disordered" evidence="1">
    <location>
        <begin position="1"/>
        <end position="29"/>
    </location>
</feature>
<dbReference type="OrthoDB" id="531801at2759"/>
<protein>
    <submittedName>
        <fullName evidence="2">Uncharacterized protein</fullName>
    </submittedName>
</protein>
<gene>
    <name evidence="2" type="ORF">BQ4739_LOCUS2198</name>
</gene>
<organism evidence="2 3">
    <name type="scientific">Tetradesmus obliquus</name>
    <name type="common">Green alga</name>
    <name type="synonym">Acutodesmus obliquus</name>
    <dbReference type="NCBI Taxonomy" id="3088"/>
    <lineage>
        <taxon>Eukaryota</taxon>
        <taxon>Viridiplantae</taxon>
        <taxon>Chlorophyta</taxon>
        <taxon>core chlorophytes</taxon>
        <taxon>Chlorophyceae</taxon>
        <taxon>CS clade</taxon>
        <taxon>Sphaeropleales</taxon>
        <taxon>Scenedesmaceae</taxon>
        <taxon>Tetradesmus</taxon>
    </lineage>
</organism>
<name>A0A383V9T7_TETOB</name>
<evidence type="ECO:0000313" key="2">
    <source>
        <dbReference type="EMBL" id="SZX61700.1"/>
    </source>
</evidence>
<evidence type="ECO:0000313" key="3">
    <source>
        <dbReference type="Proteomes" id="UP000256970"/>
    </source>
</evidence>